<dbReference type="SMART" id="SM00513">
    <property type="entry name" value="SAP"/>
    <property type="match status" value="1"/>
</dbReference>
<organism evidence="2 3">
    <name type="scientific">Thalassiosira oceanica</name>
    <name type="common">Marine diatom</name>
    <dbReference type="NCBI Taxonomy" id="159749"/>
    <lineage>
        <taxon>Eukaryota</taxon>
        <taxon>Sar</taxon>
        <taxon>Stramenopiles</taxon>
        <taxon>Ochrophyta</taxon>
        <taxon>Bacillariophyta</taxon>
        <taxon>Coscinodiscophyceae</taxon>
        <taxon>Thalassiosirophycidae</taxon>
        <taxon>Thalassiosirales</taxon>
        <taxon>Thalassiosiraceae</taxon>
        <taxon>Thalassiosira</taxon>
    </lineage>
</organism>
<sequence>MTTTTAPPPPPPAPPAEAILRRMCVGLRIKELRSELRRRGRDDGGRRAQLVDRLVVCLRADLSAASSPAARPTATAAAAAAAPGVDSVDDEAYHRDRSQPMWGWSDYFKGKHVFITSTTHNLYGVKNRIIGAAETRGGVEGALSNHKFKGGTHWFQLSGEMLNLCFISVVDPSSRSKDQLAAVCASDNAYYTNLFRGADGFATGEQSVSLCTENHVPSSIAARGEKTVVCLDADARVLSVDLFRGKAIPCNQGRADSRSPGRMVEVSGTWRELGSSDRNFASKFSLSLCLA</sequence>
<feature type="domain" description="SAP" evidence="1">
    <location>
        <begin position="24"/>
        <end position="58"/>
    </location>
</feature>
<dbReference type="Pfam" id="PF02037">
    <property type="entry name" value="SAP"/>
    <property type="match status" value="1"/>
</dbReference>
<reference evidence="2 3" key="1">
    <citation type="journal article" date="2012" name="Genome Biol.">
        <title>Genome and low-iron response of an oceanic diatom adapted to chronic iron limitation.</title>
        <authorList>
            <person name="Lommer M."/>
            <person name="Specht M."/>
            <person name="Roy A.S."/>
            <person name="Kraemer L."/>
            <person name="Andreson R."/>
            <person name="Gutowska M.A."/>
            <person name="Wolf J."/>
            <person name="Bergner S.V."/>
            <person name="Schilhabel M.B."/>
            <person name="Klostermeier U.C."/>
            <person name="Beiko R.G."/>
            <person name="Rosenstiel P."/>
            <person name="Hippler M."/>
            <person name="Laroche J."/>
        </authorList>
    </citation>
    <scope>NUCLEOTIDE SEQUENCE [LARGE SCALE GENOMIC DNA]</scope>
    <source>
        <strain evidence="2 3">CCMP1005</strain>
    </source>
</reference>
<dbReference type="Proteomes" id="UP000266841">
    <property type="component" value="Unassembled WGS sequence"/>
</dbReference>
<dbReference type="AlphaFoldDB" id="K0SVS1"/>
<name>K0SVS1_THAOC</name>
<proteinExistence type="predicted"/>
<gene>
    <name evidence="2" type="ORF">THAOC_09739</name>
</gene>
<dbReference type="SUPFAM" id="SSF68906">
    <property type="entry name" value="SAP domain"/>
    <property type="match status" value="1"/>
</dbReference>
<evidence type="ECO:0000313" key="2">
    <source>
        <dbReference type="EMBL" id="EJK69044.1"/>
    </source>
</evidence>
<protein>
    <recommendedName>
        <fullName evidence="1">SAP domain-containing protein</fullName>
    </recommendedName>
</protein>
<accession>K0SVS1</accession>
<evidence type="ECO:0000313" key="3">
    <source>
        <dbReference type="Proteomes" id="UP000266841"/>
    </source>
</evidence>
<dbReference type="Gene3D" id="1.10.720.30">
    <property type="entry name" value="SAP domain"/>
    <property type="match status" value="1"/>
</dbReference>
<dbReference type="EMBL" id="AGNL01010533">
    <property type="protein sequence ID" value="EJK69044.1"/>
    <property type="molecule type" value="Genomic_DNA"/>
</dbReference>
<dbReference type="InterPro" id="IPR036361">
    <property type="entry name" value="SAP_dom_sf"/>
</dbReference>
<keyword evidence="3" id="KW-1185">Reference proteome</keyword>
<comment type="caution">
    <text evidence="2">The sequence shown here is derived from an EMBL/GenBank/DDBJ whole genome shotgun (WGS) entry which is preliminary data.</text>
</comment>
<dbReference type="PROSITE" id="PS50800">
    <property type="entry name" value="SAP"/>
    <property type="match status" value="1"/>
</dbReference>
<dbReference type="InterPro" id="IPR003034">
    <property type="entry name" value="SAP_dom"/>
</dbReference>
<evidence type="ECO:0000259" key="1">
    <source>
        <dbReference type="PROSITE" id="PS50800"/>
    </source>
</evidence>